<evidence type="ECO:0000313" key="9">
    <source>
        <dbReference type="EMBL" id="OYN89431.1"/>
    </source>
</evidence>
<dbReference type="OrthoDB" id="9771072at2"/>
<evidence type="ECO:0000256" key="3">
    <source>
        <dbReference type="ARBA" id="ARBA00022801"/>
    </source>
</evidence>
<proteinExistence type="inferred from homology"/>
<dbReference type="InterPro" id="IPR036291">
    <property type="entry name" value="NAD(P)-bd_dom_sf"/>
</dbReference>
<dbReference type="PANTHER" id="PTHR43818">
    <property type="entry name" value="BCDNA.GH03377"/>
    <property type="match status" value="1"/>
</dbReference>
<organism evidence="9 10">
    <name type="scientific">Parenemella sanctibonifatiensis</name>
    <dbReference type="NCBI Taxonomy" id="2016505"/>
    <lineage>
        <taxon>Bacteria</taxon>
        <taxon>Bacillati</taxon>
        <taxon>Actinomycetota</taxon>
        <taxon>Actinomycetes</taxon>
        <taxon>Propionibacteriales</taxon>
        <taxon>Propionibacteriaceae</taxon>
        <taxon>Parenemella</taxon>
    </lineage>
</organism>
<evidence type="ECO:0000259" key="7">
    <source>
        <dbReference type="Pfam" id="PF01408"/>
    </source>
</evidence>
<gene>
    <name evidence="9" type="ORF">CGZ91_11090</name>
</gene>
<evidence type="ECO:0000256" key="1">
    <source>
        <dbReference type="ARBA" id="ARBA00001911"/>
    </source>
</evidence>
<dbReference type="Pfam" id="PF21252">
    <property type="entry name" value="Glyco_hydro_109_C"/>
    <property type="match status" value="1"/>
</dbReference>
<evidence type="ECO:0000256" key="4">
    <source>
        <dbReference type="ARBA" id="ARBA00023027"/>
    </source>
</evidence>
<protein>
    <submittedName>
        <fullName evidence="9">Glycosyl hydrolase</fullName>
    </submittedName>
</protein>
<keyword evidence="10" id="KW-1185">Reference proteome</keyword>
<evidence type="ECO:0000256" key="6">
    <source>
        <dbReference type="SAM" id="MobiDB-lite"/>
    </source>
</evidence>
<evidence type="ECO:0000256" key="2">
    <source>
        <dbReference type="ARBA" id="ARBA00009329"/>
    </source>
</evidence>
<feature type="domain" description="Gfo/Idh/MocA-like oxidoreductase N-terminal" evidence="7">
    <location>
        <begin position="52"/>
        <end position="167"/>
    </location>
</feature>
<keyword evidence="4" id="KW-0520">NAD</keyword>
<reference evidence="9 10" key="1">
    <citation type="submission" date="2017-07" db="EMBL/GenBank/DDBJ databases">
        <title>Draft whole genome sequences of clinical Proprionibacteriaceae strains.</title>
        <authorList>
            <person name="Bernier A.-M."/>
            <person name="Bernard K."/>
            <person name="Domingo M.-C."/>
        </authorList>
    </citation>
    <scope>NUCLEOTIDE SEQUENCE [LARGE SCALE GENOMIC DNA]</scope>
    <source>
        <strain evidence="9 10">NML 150081</strain>
    </source>
</reference>
<dbReference type="Pfam" id="PF01408">
    <property type="entry name" value="GFO_IDH_MocA"/>
    <property type="match status" value="1"/>
</dbReference>
<keyword evidence="3 9" id="KW-0378">Hydrolase</keyword>
<evidence type="ECO:0000259" key="8">
    <source>
        <dbReference type="Pfam" id="PF21252"/>
    </source>
</evidence>
<dbReference type="InterPro" id="IPR000683">
    <property type="entry name" value="Gfo/Idh/MocA-like_OxRdtase_N"/>
</dbReference>
<dbReference type="PANTHER" id="PTHR43818:SF1">
    <property type="entry name" value="GLYCOSYL HYDROLASE FAMILY 109 PROTEIN"/>
    <property type="match status" value="1"/>
</dbReference>
<accession>A0A255EER4</accession>
<evidence type="ECO:0000256" key="5">
    <source>
        <dbReference type="ARBA" id="ARBA00023295"/>
    </source>
</evidence>
<dbReference type="GO" id="GO:0016798">
    <property type="term" value="F:hydrolase activity, acting on glycosyl bonds"/>
    <property type="evidence" value="ECO:0007669"/>
    <property type="project" value="UniProtKB-KW"/>
</dbReference>
<comment type="similarity">
    <text evidence="2">Belongs to the Gfo/Idh/MocA family. Glycosyl hydrolase 109 subfamily.</text>
</comment>
<name>A0A255EER4_9ACTN</name>
<dbReference type="EMBL" id="NMVJ01000009">
    <property type="protein sequence ID" value="OYN89431.1"/>
    <property type="molecule type" value="Genomic_DNA"/>
</dbReference>
<dbReference type="GO" id="GO:0000166">
    <property type="term" value="F:nucleotide binding"/>
    <property type="evidence" value="ECO:0007669"/>
    <property type="project" value="InterPro"/>
</dbReference>
<dbReference type="InterPro" id="IPR049303">
    <property type="entry name" value="Glyco_hydro_109_C"/>
</dbReference>
<dbReference type="InterPro" id="IPR050463">
    <property type="entry name" value="Gfo/Idh/MocA_oxidrdct_glycsds"/>
</dbReference>
<dbReference type="Proteomes" id="UP000216300">
    <property type="component" value="Unassembled WGS sequence"/>
</dbReference>
<dbReference type="Gene3D" id="3.30.360.10">
    <property type="entry name" value="Dihydrodipicolinate Reductase, domain 2"/>
    <property type="match status" value="1"/>
</dbReference>
<comment type="cofactor">
    <cofactor evidence="1">
        <name>NAD(+)</name>
        <dbReference type="ChEBI" id="CHEBI:57540"/>
    </cofactor>
</comment>
<dbReference type="SUPFAM" id="SSF51735">
    <property type="entry name" value="NAD(P)-binding Rossmann-fold domains"/>
    <property type="match status" value="1"/>
</dbReference>
<dbReference type="AlphaFoldDB" id="A0A255EER4"/>
<sequence>MPSSDPAAYAAGRGLRPHPRADCGSMRTMSTTNESRTTESMAGVPFAAHDHVRVGLLGAGARGSGLAANLAHVEGATLAIVAEPGSRELLDQRWPDGKDRPTVVNSAEEVFAADVDLILVATPWETHADLALQAMRAGKHVAVEVPIGVTIDQLWELVDTSEQTRRHCLIMENCCYGRNEMMVLQMARAGLFGELLHGEAAYIHDLRQLLFQRLPWRREMHTKIDGNHYPTHGLGPVAGYMGINRGDRLTRIVSMSTGHYGLEKWRERHLPADDPRQKETYVAGDINTSLLQTEQGRTILLQHQVIGPRPYDRLNGIVGTDGLFQDYPARIFIEDADEVDLDAEMGHVDWQDLEPYREKYEHPLWQAEGEAALAAGGHGGMDYLMLLRIVQNMRAGSTPDMDVYDGAAWSAPLPLSVASVAAGGAPQDIPDFTRGRWQEAYPGLP</sequence>
<dbReference type="Gene3D" id="3.40.50.720">
    <property type="entry name" value="NAD(P)-binding Rossmann-like Domain"/>
    <property type="match status" value="1"/>
</dbReference>
<comment type="caution">
    <text evidence="9">The sequence shown here is derived from an EMBL/GenBank/DDBJ whole genome shotgun (WGS) entry which is preliminary data.</text>
</comment>
<feature type="region of interest" description="Disordered" evidence="6">
    <location>
        <begin position="1"/>
        <end position="38"/>
    </location>
</feature>
<feature type="domain" description="Glycosyl hydrolase 109 C-terminal" evidence="8">
    <location>
        <begin position="181"/>
        <end position="337"/>
    </location>
</feature>
<feature type="compositionally biased region" description="Polar residues" evidence="6">
    <location>
        <begin position="27"/>
        <end position="38"/>
    </location>
</feature>
<evidence type="ECO:0000313" key="10">
    <source>
        <dbReference type="Proteomes" id="UP000216300"/>
    </source>
</evidence>
<keyword evidence="5" id="KW-0326">Glycosidase</keyword>